<dbReference type="EMBL" id="GEDC01023386">
    <property type="protein sequence ID" value="JAS13912.1"/>
    <property type="molecule type" value="Transcribed_RNA"/>
</dbReference>
<dbReference type="SMART" id="SM00060">
    <property type="entry name" value="FN3"/>
    <property type="match status" value="1"/>
</dbReference>
<dbReference type="PROSITE" id="PS50853">
    <property type="entry name" value="FN3"/>
    <property type="match status" value="2"/>
</dbReference>
<feature type="non-terminal residue" evidence="4">
    <location>
        <position position="1"/>
    </location>
</feature>
<keyword evidence="2" id="KW-1133">Transmembrane helix</keyword>
<dbReference type="InterPro" id="IPR003961">
    <property type="entry name" value="FN3_dom"/>
</dbReference>
<dbReference type="Gene3D" id="2.60.40.10">
    <property type="entry name" value="Immunoglobulins"/>
    <property type="match status" value="1"/>
</dbReference>
<sequence>PFDSPYILENLEPQKTYNFRFAAINDVGLSGWGGFQQRTMPQKSSPEAPVILDIKQNGYITSPYPHSYDLRWSIPSHNGEPINEYEIKYCIIQKINDVWTEAEGGCIIKEHRAVELTNFKLTNLLPDTYYNLQVRAHNVIGFSVPGEARMKTSRGSDTHPLVHDNSHLSSAMIVVIVVAVLIVILVIVDVSCYFVNSTGLLWLMCGTSQTRNQREDDAKLGSEAKELLNNGNKDSKVQIDSQRPMLDYSMKKDTTVEFDMKRSISKTSFVGKDSAV</sequence>
<keyword evidence="2" id="KW-0812">Transmembrane</keyword>
<dbReference type="PANTHER" id="PTHR13817">
    <property type="entry name" value="TITIN"/>
    <property type="match status" value="1"/>
</dbReference>
<dbReference type="InterPro" id="IPR036116">
    <property type="entry name" value="FN3_sf"/>
</dbReference>
<gene>
    <name evidence="4" type="ORF">g.33852</name>
</gene>
<protein>
    <recommendedName>
        <fullName evidence="3">Fibronectin type-III domain-containing protein</fullName>
    </recommendedName>
</protein>
<proteinExistence type="predicted"/>
<reference evidence="4" key="1">
    <citation type="submission" date="2015-12" db="EMBL/GenBank/DDBJ databases">
        <title>De novo transcriptome assembly of four potential Pierce s Disease insect vectors from Arizona vineyards.</title>
        <authorList>
            <person name="Tassone E.E."/>
        </authorList>
    </citation>
    <scope>NUCLEOTIDE SEQUENCE</scope>
</reference>
<dbReference type="SUPFAM" id="SSF49265">
    <property type="entry name" value="Fibronectin type III"/>
    <property type="match status" value="1"/>
</dbReference>
<dbReference type="Pfam" id="PF00041">
    <property type="entry name" value="fn3"/>
    <property type="match status" value="1"/>
</dbReference>
<keyword evidence="1" id="KW-0677">Repeat</keyword>
<dbReference type="PANTHER" id="PTHR13817:SF73">
    <property type="entry name" value="FIBRONECTIN TYPE-III DOMAIN-CONTAINING PROTEIN"/>
    <property type="match status" value="1"/>
</dbReference>
<accession>A0A1B6CKH0</accession>
<dbReference type="InterPro" id="IPR013783">
    <property type="entry name" value="Ig-like_fold"/>
</dbReference>
<evidence type="ECO:0000256" key="1">
    <source>
        <dbReference type="ARBA" id="ARBA00022737"/>
    </source>
</evidence>
<keyword evidence="2" id="KW-0472">Membrane</keyword>
<dbReference type="AlphaFoldDB" id="A0A1B6CKH0"/>
<evidence type="ECO:0000313" key="4">
    <source>
        <dbReference type="EMBL" id="JAS13912.1"/>
    </source>
</evidence>
<feature type="domain" description="Fibronectin type-III" evidence="3">
    <location>
        <begin position="48"/>
        <end position="156"/>
    </location>
</feature>
<evidence type="ECO:0000259" key="3">
    <source>
        <dbReference type="PROSITE" id="PS50853"/>
    </source>
</evidence>
<dbReference type="CDD" id="cd00063">
    <property type="entry name" value="FN3"/>
    <property type="match status" value="2"/>
</dbReference>
<dbReference type="InterPro" id="IPR050964">
    <property type="entry name" value="Striated_Muscle_Regulatory"/>
</dbReference>
<feature type="transmembrane region" description="Helical" evidence="2">
    <location>
        <begin position="171"/>
        <end position="195"/>
    </location>
</feature>
<name>A0A1B6CKH0_9HEMI</name>
<feature type="domain" description="Fibronectin type-III" evidence="3">
    <location>
        <begin position="1"/>
        <end position="43"/>
    </location>
</feature>
<evidence type="ECO:0000256" key="2">
    <source>
        <dbReference type="SAM" id="Phobius"/>
    </source>
</evidence>
<organism evidence="4">
    <name type="scientific">Clastoptera arizonana</name>
    <name type="common">Arizona spittle bug</name>
    <dbReference type="NCBI Taxonomy" id="38151"/>
    <lineage>
        <taxon>Eukaryota</taxon>
        <taxon>Metazoa</taxon>
        <taxon>Ecdysozoa</taxon>
        <taxon>Arthropoda</taxon>
        <taxon>Hexapoda</taxon>
        <taxon>Insecta</taxon>
        <taxon>Pterygota</taxon>
        <taxon>Neoptera</taxon>
        <taxon>Paraneoptera</taxon>
        <taxon>Hemiptera</taxon>
        <taxon>Auchenorrhyncha</taxon>
        <taxon>Cercopoidea</taxon>
        <taxon>Clastopteridae</taxon>
        <taxon>Clastoptera</taxon>
    </lineage>
</organism>